<feature type="domain" description="Gfo/Idh/MocA-like oxidoreductase N-terminal" evidence="1">
    <location>
        <begin position="6"/>
        <end position="125"/>
    </location>
</feature>
<dbReference type="Gene3D" id="3.40.50.720">
    <property type="entry name" value="NAD(P)-binding Rossmann-like Domain"/>
    <property type="match status" value="1"/>
</dbReference>
<dbReference type="EMBL" id="FOFA01000003">
    <property type="protein sequence ID" value="SEQ29163.1"/>
    <property type="molecule type" value="Genomic_DNA"/>
</dbReference>
<reference evidence="4" key="1">
    <citation type="submission" date="2016-10" db="EMBL/GenBank/DDBJ databases">
        <authorList>
            <person name="Varghese N."/>
            <person name="Submissions S."/>
        </authorList>
    </citation>
    <scope>NUCLEOTIDE SEQUENCE [LARGE SCALE GENOMIC DNA]</scope>
    <source>
        <strain evidence="4">CGMCC 4.6856</strain>
    </source>
</reference>
<dbReference type="GO" id="GO:0000166">
    <property type="term" value="F:nucleotide binding"/>
    <property type="evidence" value="ECO:0007669"/>
    <property type="project" value="InterPro"/>
</dbReference>
<sequence>MPEPLRLVQVGAGGMGRTWLRTIAADPDVRLVGLVDLDADAARRAADEEGHPGVAVATSLEGLATRDQAEALVNVTVPVAHHAVTTGALRAGLPVLSEKPLAETVAEGLSMVAAAEVADRLVMVSQSRRYWRNLSAFRAQVARLGELGSVSCEFFKAPHFGGFREEMAHPLLVDMAIHQFDLARDLVGAEPVSVYCESFNPPWSWFGGDAAADVVFAFEGGVRFSFTGSWCSPGLETSWNGRWRVSGAGGTAVWDGDGVPVAEDADGAALPAVVPDEPEQIAGSLAEFVRVLRDGGVPSGEVHANVLSLAMVEAATTSAAAGRRVSIAEVLKAAYAQAIEAEADDAVRDRLRSWTSVHEAVGQRSVEV</sequence>
<dbReference type="Gene3D" id="3.30.360.10">
    <property type="entry name" value="Dihydrodipicolinate Reductase, domain 2"/>
    <property type="match status" value="1"/>
</dbReference>
<evidence type="ECO:0000259" key="1">
    <source>
        <dbReference type="Pfam" id="PF01408"/>
    </source>
</evidence>
<evidence type="ECO:0000313" key="3">
    <source>
        <dbReference type="EMBL" id="SEQ29163.1"/>
    </source>
</evidence>
<dbReference type="Pfam" id="PF22725">
    <property type="entry name" value="GFO_IDH_MocA_C3"/>
    <property type="match status" value="1"/>
</dbReference>
<dbReference type="SUPFAM" id="SSF51735">
    <property type="entry name" value="NAD(P)-binding Rossmann-fold domains"/>
    <property type="match status" value="1"/>
</dbReference>
<dbReference type="SUPFAM" id="SSF55347">
    <property type="entry name" value="Glyceraldehyde-3-phosphate dehydrogenase-like, C-terminal domain"/>
    <property type="match status" value="1"/>
</dbReference>
<dbReference type="STRING" id="1036181.SAMN05421756_10350"/>
<evidence type="ECO:0000259" key="2">
    <source>
        <dbReference type="Pfam" id="PF22725"/>
    </source>
</evidence>
<dbReference type="AlphaFoldDB" id="A0A1H9EV95"/>
<dbReference type="Proteomes" id="UP000198504">
    <property type="component" value="Unassembled WGS sequence"/>
</dbReference>
<keyword evidence="4" id="KW-1185">Reference proteome</keyword>
<dbReference type="RefSeq" id="WP_198410016.1">
    <property type="nucleotide sequence ID" value="NZ_FOFA01000003.1"/>
</dbReference>
<dbReference type="InterPro" id="IPR051317">
    <property type="entry name" value="Gfo/Idh/MocA_oxidoreduct"/>
</dbReference>
<accession>A0A1H9EV95</accession>
<dbReference type="InterPro" id="IPR000683">
    <property type="entry name" value="Gfo/Idh/MocA-like_OxRdtase_N"/>
</dbReference>
<proteinExistence type="predicted"/>
<name>A0A1H9EV95_9ACTN</name>
<gene>
    <name evidence="3" type="ORF">SAMN05421756_10350</name>
</gene>
<dbReference type="PANTHER" id="PTHR43708:SF8">
    <property type="entry name" value="OXIDOREDUCTASE"/>
    <property type="match status" value="1"/>
</dbReference>
<dbReference type="PANTHER" id="PTHR43708">
    <property type="entry name" value="CONSERVED EXPRESSED OXIDOREDUCTASE (EUROFUNG)"/>
    <property type="match status" value="1"/>
</dbReference>
<dbReference type="InterPro" id="IPR036291">
    <property type="entry name" value="NAD(P)-bd_dom_sf"/>
</dbReference>
<evidence type="ECO:0000313" key="4">
    <source>
        <dbReference type="Proteomes" id="UP000198504"/>
    </source>
</evidence>
<dbReference type="Pfam" id="PF01408">
    <property type="entry name" value="GFO_IDH_MocA"/>
    <property type="match status" value="1"/>
</dbReference>
<protein>
    <submittedName>
        <fullName evidence="3">Predicted dehydrogenase</fullName>
    </submittedName>
</protein>
<organism evidence="3 4">
    <name type="scientific">Microlunatus flavus</name>
    <dbReference type="NCBI Taxonomy" id="1036181"/>
    <lineage>
        <taxon>Bacteria</taxon>
        <taxon>Bacillati</taxon>
        <taxon>Actinomycetota</taxon>
        <taxon>Actinomycetes</taxon>
        <taxon>Propionibacteriales</taxon>
        <taxon>Propionibacteriaceae</taxon>
        <taxon>Microlunatus</taxon>
    </lineage>
</organism>
<feature type="domain" description="GFO/IDH/MocA-like oxidoreductase" evidence="2">
    <location>
        <begin position="143"/>
        <end position="252"/>
    </location>
</feature>
<dbReference type="InterPro" id="IPR055170">
    <property type="entry name" value="GFO_IDH_MocA-like_dom"/>
</dbReference>